<organism evidence="1">
    <name type="scientific">Sesamum radiatum</name>
    <name type="common">Black benniseed</name>
    <dbReference type="NCBI Taxonomy" id="300843"/>
    <lineage>
        <taxon>Eukaryota</taxon>
        <taxon>Viridiplantae</taxon>
        <taxon>Streptophyta</taxon>
        <taxon>Embryophyta</taxon>
        <taxon>Tracheophyta</taxon>
        <taxon>Spermatophyta</taxon>
        <taxon>Magnoliopsida</taxon>
        <taxon>eudicotyledons</taxon>
        <taxon>Gunneridae</taxon>
        <taxon>Pentapetalae</taxon>
        <taxon>asterids</taxon>
        <taxon>lamiids</taxon>
        <taxon>Lamiales</taxon>
        <taxon>Pedaliaceae</taxon>
        <taxon>Sesamum</taxon>
    </lineage>
</organism>
<protein>
    <submittedName>
        <fullName evidence="1">Zinc finger CCCH domain-containing protein 12</fullName>
    </submittedName>
</protein>
<evidence type="ECO:0000313" key="1">
    <source>
        <dbReference type="EMBL" id="KAL0428874.1"/>
    </source>
</evidence>
<dbReference type="AlphaFoldDB" id="A0AAW2VGG5"/>
<comment type="caution">
    <text evidence="1">The sequence shown here is derived from an EMBL/GenBank/DDBJ whole genome shotgun (WGS) entry which is preliminary data.</text>
</comment>
<dbReference type="EMBL" id="JACGWJ010000003">
    <property type="protein sequence ID" value="KAL0428874.1"/>
    <property type="molecule type" value="Genomic_DNA"/>
</dbReference>
<reference evidence="1" key="2">
    <citation type="journal article" date="2024" name="Plant">
        <title>Genomic evolution and insights into agronomic trait innovations of Sesamum species.</title>
        <authorList>
            <person name="Miao H."/>
            <person name="Wang L."/>
            <person name="Qu L."/>
            <person name="Liu H."/>
            <person name="Sun Y."/>
            <person name="Le M."/>
            <person name="Wang Q."/>
            <person name="Wei S."/>
            <person name="Zheng Y."/>
            <person name="Lin W."/>
            <person name="Duan Y."/>
            <person name="Cao H."/>
            <person name="Xiong S."/>
            <person name="Wang X."/>
            <person name="Wei L."/>
            <person name="Li C."/>
            <person name="Ma Q."/>
            <person name="Ju M."/>
            <person name="Zhao R."/>
            <person name="Li G."/>
            <person name="Mu C."/>
            <person name="Tian Q."/>
            <person name="Mei H."/>
            <person name="Zhang T."/>
            <person name="Gao T."/>
            <person name="Zhang H."/>
        </authorList>
    </citation>
    <scope>NUCLEOTIDE SEQUENCE</scope>
    <source>
        <strain evidence="1">G02</strain>
    </source>
</reference>
<name>A0AAW2VGG5_SESRA</name>
<sequence length="97" mass="10463">MNSKFPETELRPYGGGLPIPEAKDFSSCGTKGGAVPAKASAGFMNAPTSSVPHSYCVGAPSRRLSVMMKRPGETPTWRWNGPENTSKVYGDWIDDLE</sequence>
<reference evidence="1" key="1">
    <citation type="submission" date="2020-06" db="EMBL/GenBank/DDBJ databases">
        <authorList>
            <person name="Li T."/>
            <person name="Hu X."/>
            <person name="Zhang T."/>
            <person name="Song X."/>
            <person name="Zhang H."/>
            <person name="Dai N."/>
            <person name="Sheng W."/>
            <person name="Hou X."/>
            <person name="Wei L."/>
        </authorList>
    </citation>
    <scope>NUCLEOTIDE SEQUENCE</scope>
    <source>
        <strain evidence="1">G02</strain>
        <tissue evidence="1">Leaf</tissue>
    </source>
</reference>
<gene>
    <name evidence="1" type="ORF">Sradi_0513400</name>
</gene>
<accession>A0AAW2VGG5</accession>
<proteinExistence type="predicted"/>